<evidence type="ECO:0000313" key="3">
    <source>
        <dbReference type="EMBL" id="KAF6231773.1"/>
    </source>
</evidence>
<dbReference type="EMBL" id="JACCJC010000054">
    <property type="protein sequence ID" value="KAF6231773.1"/>
    <property type="molecule type" value="Genomic_DNA"/>
</dbReference>
<keyword evidence="2" id="KW-0472">Membrane</keyword>
<evidence type="ECO:0000256" key="2">
    <source>
        <dbReference type="SAM" id="Phobius"/>
    </source>
</evidence>
<protein>
    <submittedName>
        <fullName evidence="3">Uncharacterized protein</fullName>
    </submittedName>
</protein>
<dbReference type="OrthoDB" id="3890746at2759"/>
<keyword evidence="2" id="KW-0812">Transmembrane</keyword>
<feature type="transmembrane region" description="Helical" evidence="2">
    <location>
        <begin position="208"/>
        <end position="228"/>
    </location>
</feature>
<evidence type="ECO:0000313" key="4">
    <source>
        <dbReference type="Proteomes" id="UP000578531"/>
    </source>
</evidence>
<reference evidence="3 4" key="1">
    <citation type="journal article" date="2020" name="Genomics">
        <title>Complete, high-quality genomes from long-read metagenomic sequencing of two wolf lichen thalli reveals enigmatic genome architecture.</title>
        <authorList>
            <person name="McKenzie S.K."/>
            <person name="Walston R.F."/>
            <person name="Allen J.L."/>
        </authorList>
    </citation>
    <scope>NUCLEOTIDE SEQUENCE [LARGE SCALE GENOMIC DNA]</scope>
    <source>
        <strain evidence="3">WasteWater2</strain>
    </source>
</reference>
<dbReference type="AlphaFoldDB" id="A0A8H6FNG0"/>
<keyword evidence="4" id="KW-1185">Reference proteome</keyword>
<proteinExistence type="predicted"/>
<feature type="region of interest" description="Disordered" evidence="1">
    <location>
        <begin position="13"/>
        <end position="32"/>
    </location>
</feature>
<sequence length="248" mass="26806">MAFGAVKSFADRKPQMTTNTSPTFSTLGRSPSIGPPAYTTDDLLAARYENFSRWVHLMRVAIAAITLVVSVAIIACAGASLRAFSNSRLEPEWILPLWPLNVDLRPSHAVLGCGIAVALLSLAYLAVAFIPMRQRLHNTNLVSTVLSFLCLCAALFTIVFASVVTNNLAYNTYSGTLNSWTCRWHGFDNVAPSNFTKICNDGMAALDLVIVLVIVEVLAVGATAWGWWVEMKLKKGGVGAAKSEVELV</sequence>
<feature type="compositionally biased region" description="Polar residues" evidence="1">
    <location>
        <begin position="15"/>
        <end position="29"/>
    </location>
</feature>
<feature type="transmembrane region" description="Helical" evidence="2">
    <location>
        <begin position="141"/>
        <end position="164"/>
    </location>
</feature>
<gene>
    <name evidence="3" type="ORF">HO173_010075</name>
</gene>
<feature type="transmembrane region" description="Helical" evidence="2">
    <location>
        <begin position="109"/>
        <end position="129"/>
    </location>
</feature>
<feature type="transmembrane region" description="Helical" evidence="2">
    <location>
        <begin position="57"/>
        <end position="81"/>
    </location>
</feature>
<comment type="caution">
    <text evidence="3">The sequence shown here is derived from an EMBL/GenBank/DDBJ whole genome shotgun (WGS) entry which is preliminary data.</text>
</comment>
<dbReference type="RefSeq" id="XP_037161205.1">
    <property type="nucleotide sequence ID" value="XM_037311961.1"/>
</dbReference>
<keyword evidence="2" id="KW-1133">Transmembrane helix</keyword>
<organism evidence="3 4">
    <name type="scientific">Letharia columbiana</name>
    <dbReference type="NCBI Taxonomy" id="112416"/>
    <lineage>
        <taxon>Eukaryota</taxon>
        <taxon>Fungi</taxon>
        <taxon>Dikarya</taxon>
        <taxon>Ascomycota</taxon>
        <taxon>Pezizomycotina</taxon>
        <taxon>Lecanoromycetes</taxon>
        <taxon>OSLEUM clade</taxon>
        <taxon>Lecanoromycetidae</taxon>
        <taxon>Lecanorales</taxon>
        <taxon>Lecanorineae</taxon>
        <taxon>Parmeliaceae</taxon>
        <taxon>Letharia</taxon>
    </lineage>
</organism>
<accession>A0A8H6FNG0</accession>
<evidence type="ECO:0000256" key="1">
    <source>
        <dbReference type="SAM" id="MobiDB-lite"/>
    </source>
</evidence>
<dbReference type="Proteomes" id="UP000578531">
    <property type="component" value="Unassembled WGS sequence"/>
</dbReference>
<dbReference type="GeneID" id="59291722"/>
<name>A0A8H6FNG0_9LECA</name>